<organism evidence="1">
    <name type="scientific">marine sediment metagenome</name>
    <dbReference type="NCBI Taxonomy" id="412755"/>
    <lineage>
        <taxon>unclassified sequences</taxon>
        <taxon>metagenomes</taxon>
        <taxon>ecological metagenomes</taxon>
    </lineage>
</organism>
<protein>
    <recommendedName>
        <fullName evidence="2">Bacterial Ig-like domain-containing protein</fullName>
    </recommendedName>
</protein>
<dbReference type="AlphaFoldDB" id="X1K792"/>
<reference evidence="1" key="1">
    <citation type="journal article" date="2014" name="Front. Microbiol.">
        <title>High frequency of phylogenetically diverse reductive dehalogenase-homologous genes in deep subseafloor sedimentary metagenomes.</title>
        <authorList>
            <person name="Kawai M."/>
            <person name="Futagami T."/>
            <person name="Toyoda A."/>
            <person name="Takaki Y."/>
            <person name="Nishi S."/>
            <person name="Hori S."/>
            <person name="Arai W."/>
            <person name="Tsubouchi T."/>
            <person name="Morono Y."/>
            <person name="Uchiyama I."/>
            <person name="Ito T."/>
            <person name="Fujiyama A."/>
            <person name="Inagaki F."/>
            <person name="Takami H."/>
        </authorList>
    </citation>
    <scope>NUCLEOTIDE SEQUENCE</scope>
    <source>
        <strain evidence="1">Expedition CK06-06</strain>
    </source>
</reference>
<evidence type="ECO:0000313" key="1">
    <source>
        <dbReference type="EMBL" id="GAH77948.1"/>
    </source>
</evidence>
<gene>
    <name evidence="1" type="ORF">S03H2_67781</name>
</gene>
<evidence type="ECO:0008006" key="2">
    <source>
        <dbReference type="Google" id="ProtNLM"/>
    </source>
</evidence>
<dbReference type="EMBL" id="BARU01044447">
    <property type="protein sequence ID" value="GAH77948.1"/>
    <property type="molecule type" value="Genomic_DNA"/>
</dbReference>
<accession>X1K792</accession>
<proteinExistence type="predicted"/>
<sequence>MEEETPLSISITEPILDEIILEDLVTIHTLAVGGSELATITIVDFYVDDSYIGTDLEAPYSYVWDSSGYANGDHALKAEVSNSEYQTAESEEVVVSK</sequence>
<dbReference type="InterPro" id="IPR013783">
    <property type="entry name" value="Ig-like_fold"/>
</dbReference>
<dbReference type="Pfam" id="PF17957">
    <property type="entry name" value="Big_7"/>
    <property type="match status" value="1"/>
</dbReference>
<dbReference type="Gene3D" id="2.60.40.10">
    <property type="entry name" value="Immunoglobulins"/>
    <property type="match status" value="1"/>
</dbReference>
<comment type="caution">
    <text evidence="1">The sequence shown here is derived from an EMBL/GenBank/DDBJ whole genome shotgun (WGS) entry which is preliminary data.</text>
</comment>
<name>X1K792_9ZZZZ</name>